<gene>
    <name evidence="1" type="ORF">BCV72DRAFT_102024</name>
</gene>
<dbReference type="EMBL" id="KV921899">
    <property type="protein sequence ID" value="ORE07702.1"/>
    <property type="molecule type" value="Genomic_DNA"/>
</dbReference>
<sequence length="121" mass="13853">MYNYKLIWPLLQLVANHLDVAFEPGEAILGSSSDQMYNADDLIKVGTDNALVLETSGLYELHDKPRFGYNQIKGIFRALTMLRSVVKKYHFATINTLKQLKVFFIRQRYEGASLVIGNARR</sequence>
<organism evidence="1">
    <name type="scientific">Rhizopus microsporus var. microsporus</name>
    <dbReference type="NCBI Taxonomy" id="86635"/>
    <lineage>
        <taxon>Eukaryota</taxon>
        <taxon>Fungi</taxon>
        <taxon>Fungi incertae sedis</taxon>
        <taxon>Mucoromycota</taxon>
        <taxon>Mucoromycotina</taxon>
        <taxon>Mucoromycetes</taxon>
        <taxon>Mucorales</taxon>
        <taxon>Mucorineae</taxon>
        <taxon>Rhizopodaceae</taxon>
        <taxon>Rhizopus</taxon>
    </lineage>
</organism>
<proteinExistence type="predicted"/>
<name>A0A1X0R6S2_RHIZD</name>
<dbReference type="VEuPathDB" id="FungiDB:BCV72DRAFT_102024"/>
<evidence type="ECO:0000313" key="1">
    <source>
        <dbReference type="EMBL" id="ORE07702.1"/>
    </source>
</evidence>
<dbReference type="OrthoDB" id="2275967at2759"/>
<dbReference type="Proteomes" id="UP000242414">
    <property type="component" value="Unassembled WGS sequence"/>
</dbReference>
<reference evidence="1" key="1">
    <citation type="journal article" date="2016" name="Proc. Natl. Acad. Sci. U.S.A.">
        <title>Lipid metabolic changes in an early divergent fungus govern the establishment of a mutualistic symbiosis with endobacteria.</title>
        <authorList>
            <person name="Lastovetsky O.A."/>
            <person name="Gaspar M.L."/>
            <person name="Mondo S.J."/>
            <person name="LaButti K.M."/>
            <person name="Sandor L."/>
            <person name="Grigoriev I.V."/>
            <person name="Henry S.A."/>
            <person name="Pawlowska T.E."/>
        </authorList>
    </citation>
    <scope>NUCLEOTIDE SEQUENCE [LARGE SCALE GENOMIC DNA]</scope>
    <source>
        <strain evidence="1">ATCC 52814</strain>
    </source>
</reference>
<dbReference type="AlphaFoldDB" id="A0A1X0R6S2"/>
<accession>A0A1X0R6S2</accession>
<protein>
    <submittedName>
        <fullName evidence="1">Uncharacterized protein</fullName>
    </submittedName>
</protein>